<reference evidence="3 4" key="1">
    <citation type="submission" date="2018-05" db="EMBL/GenBank/DDBJ databases">
        <title>Complete genome sequence of Megasphaera sp. AJH120T, isolated from the ceca of a chicken.</title>
        <authorList>
            <person name="Maki J."/>
            <person name="Looft T."/>
        </authorList>
    </citation>
    <scope>NUCLEOTIDE SEQUENCE [LARGE SCALE GENOMIC DNA]</scope>
    <source>
        <strain evidence="3 4">AJH120</strain>
    </source>
</reference>
<feature type="signal peptide" evidence="1">
    <location>
        <begin position="1"/>
        <end position="26"/>
    </location>
</feature>
<dbReference type="RefSeq" id="WP_107196464.1">
    <property type="nucleotide sequence ID" value="NZ_CP029462.1"/>
</dbReference>
<feature type="chain" id="PRO_5016666213" evidence="1">
    <location>
        <begin position="27"/>
        <end position="818"/>
    </location>
</feature>
<sequence>MKKEMKYKVLLCLLAGSVLSANTALAAEYTETIKDDITLHSGDIVSVDDIGINNSDKELTVTVNGEASIHAENMSGDVTGINIENNSMLINGNDTAKLNITAAGGEKAIGIDISPQIPNEAIINPDLKINVNSFSYYDGAFGIYAGGNAIFNGDVNIEVNSDYENEVAAINLTGGNKVEFNGNVEAVINSTKDITKPRMGIVAAINTSYGSEAIFNKAVDLTFNANSNTSPVAGVSSIISSSENIATFNDETKITVNNQSGMAIGVFCSGAATFDYDVNAIVNFRDNVYIDTNGAETGSVAILAQADSIVDISKAELSNTAENAVHGVIKGDIQAGTDKDKGLVNLNFTGDDSLIESDIKIANNDAVADLALHNGAVWKPTGLAGGSLLTNLSMNEGVVEQTNAGTIAIRNYSGNGDINFSAANTDTDGILNLANTGDVIIGDARKGSSVNLGIINNNVNTLDIEKTEENLNAIANKIFYDANDGNLDGKVTVKEGLITPEASGDLRFDANSQGYVANITGGNRVTKTMDAMKHIAETAIVAWRQEDSTLSQRLGDLRESDGGQGIWVRMSRGEFNYDSQYENQYNFFQLGYDWARGNWHYGAAVSHNDGETTYAQGMGENRSTSLSLYGTWLGRNGHYADIVLKQGRLSNDFDIYTEAGHTHGDYDMWGTSLSGEYGRKIDLKDGWYVTPQAQMTLMRIGGEDFTTNNGIHVRQDSLESAVGRVGFEVGKAFDKKGSIYAKASLLHDFAGSADTYLSLKGLSNSYSQDIGDTWWEAGLGFNYKVNDSSYLYADVVKTFGGDVETPWQWNVGMRWAFV</sequence>
<dbReference type="InterPro" id="IPR006315">
    <property type="entry name" value="OM_autotransptr_brl_dom"/>
</dbReference>
<name>A0A346AYP2_9FIRM</name>
<gene>
    <name evidence="3" type="ORF">DKB62_05070</name>
</gene>
<evidence type="ECO:0000313" key="4">
    <source>
        <dbReference type="Proteomes" id="UP000254337"/>
    </source>
</evidence>
<dbReference type="PANTHER" id="PTHR35037:SF2">
    <property type="match status" value="1"/>
</dbReference>
<dbReference type="InterPro" id="IPR003991">
    <property type="entry name" value="Pertactin_virulence_factor"/>
</dbReference>
<dbReference type="InterPro" id="IPR036709">
    <property type="entry name" value="Autotransporte_beta_dom_sf"/>
</dbReference>
<dbReference type="GO" id="GO:0019867">
    <property type="term" value="C:outer membrane"/>
    <property type="evidence" value="ECO:0007669"/>
    <property type="project" value="InterPro"/>
</dbReference>
<evidence type="ECO:0000313" key="3">
    <source>
        <dbReference type="EMBL" id="AXL20985.1"/>
    </source>
</evidence>
<dbReference type="SMART" id="SM00869">
    <property type="entry name" value="Autotransporter"/>
    <property type="match status" value="1"/>
</dbReference>
<dbReference type="NCBIfam" id="TIGR01414">
    <property type="entry name" value="autotrans_barl"/>
    <property type="match status" value="1"/>
</dbReference>
<dbReference type="KEGG" id="meg:DKB62_05070"/>
<dbReference type="PRINTS" id="PR01484">
    <property type="entry name" value="PRTACTNFAMLY"/>
</dbReference>
<dbReference type="PANTHER" id="PTHR35037">
    <property type="entry name" value="C-TERMINAL REGION OF AIDA-LIKE PROTEIN"/>
    <property type="match status" value="1"/>
</dbReference>
<feature type="domain" description="Autotransporter" evidence="2">
    <location>
        <begin position="559"/>
        <end position="817"/>
    </location>
</feature>
<organism evidence="3 4">
    <name type="scientific">Megasphaera stantonii</name>
    <dbReference type="NCBI Taxonomy" id="2144175"/>
    <lineage>
        <taxon>Bacteria</taxon>
        <taxon>Bacillati</taxon>
        <taxon>Bacillota</taxon>
        <taxon>Negativicutes</taxon>
        <taxon>Veillonellales</taxon>
        <taxon>Veillonellaceae</taxon>
        <taxon>Megasphaera</taxon>
    </lineage>
</organism>
<accession>A0A346AYP2</accession>
<evidence type="ECO:0000259" key="2">
    <source>
        <dbReference type="PROSITE" id="PS51208"/>
    </source>
</evidence>
<evidence type="ECO:0000256" key="1">
    <source>
        <dbReference type="SAM" id="SignalP"/>
    </source>
</evidence>
<dbReference type="EMBL" id="CP029462">
    <property type="protein sequence ID" value="AXL20985.1"/>
    <property type="molecule type" value="Genomic_DNA"/>
</dbReference>
<dbReference type="OrthoDB" id="1625740at2"/>
<dbReference type="Pfam" id="PF03797">
    <property type="entry name" value="Autotransporter"/>
    <property type="match status" value="1"/>
</dbReference>
<dbReference type="Gene3D" id="2.40.128.130">
    <property type="entry name" value="Autotransporter beta-domain"/>
    <property type="match status" value="1"/>
</dbReference>
<keyword evidence="4" id="KW-1185">Reference proteome</keyword>
<proteinExistence type="predicted"/>
<dbReference type="InterPro" id="IPR051551">
    <property type="entry name" value="Autotransporter_adhesion"/>
</dbReference>
<dbReference type="SUPFAM" id="SSF103515">
    <property type="entry name" value="Autotransporter"/>
    <property type="match status" value="1"/>
</dbReference>
<keyword evidence="1" id="KW-0732">Signal</keyword>
<dbReference type="Proteomes" id="UP000254337">
    <property type="component" value="Chromosome"/>
</dbReference>
<dbReference type="PROSITE" id="PS51208">
    <property type="entry name" value="AUTOTRANSPORTER"/>
    <property type="match status" value="1"/>
</dbReference>
<dbReference type="AlphaFoldDB" id="A0A346AYP2"/>
<dbReference type="InterPro" id="IPR005546">
    <property type="entry name" value="Autotransporte_beta"/>
</dbReference>
<protein>
    <submittedName>
        <fullName evidence="3">Autotransporter outer membrane beta-barrel domain-containing protein</fullName>
    </submittedName>
</protein>